<proteinExistence type="predicted"/>
<organism evidence="2 3">
    <name type="scientific">Niabella ginsengisoli</name>
    <dbReference type="NCBI Taxonomy" id="522298"/>
    <lineage>
        <taxon>Bacteria</taxon>
        <taxon>Pseudomonadati</taxon>
        <taxon>Bacteroidota</taxon>
        <taxon>Chitinophagia</taxon>
        <taxon>Chitinophagales</taxon>
        <taxon>Chitinophagaceae</taxon>
        <taxon>Niabella</taxon>
    </lineage>
</organism>
<sequence length="135" mass="14989">MSRKLIRKLQIGFGISLLILLVSSSASYVSIKNQMNNRGQVIHTQQTIEAANQILIDLQNAETGQRGYLLTGKASFLAPYYESLRSLPRSIAEARSLTKDDPQQLRRIDSVDQLVNKQLIALNEHVSIKSLAAPS</sequence>
<reference evidence="2 3" key="1">
    <citation type="submission" date="2022-02" db="EMBL/GenBank/DDBJ databases">
        <authorList>
            <person name="Min J."/>
        </authorList>
    </citation>
    <scope>NUCLEOTIDE SEQUENCE [LARGE SCALE GENOMIC DNA]</scope>
    <source>
        <strain evidence="2 3">GR10-1</strain>
    </source>
</reference>
<dbReference type="RefSeq" id="WP_240827895.1">
    <property type="nucleotide sequence ID" value="NZ_JAKWBL010000001.1"/>
</dbReference>
<accession>A0ABS9SIR6</accession>
<dbReference type="InterPro" id="IPR007891">
    <property type="entry name" value="CHASE3"/>
</dbReference>
<name>A0ABS9SIR6_9BACT</name>
<dbReference type="CDD" id="cd19410">
    <property type="entry name" value="HK9-like_sensor"/>
    <property type="match status" value="1"/>
</dbReference>
<dbReference type="Proteomes" id="UP001202248">
    <property type="component" value="Unassembled WGS sequence"/>
</dbReference>
<evidence type="ECO:0000313" key="3">
    <source>
        <dbReference type="Proteomes" id="UP001202248"/>
    </source>
</evidence>
<feature type="domain" description="CHASE3" evidence="1">
    <location>
        <begin position="40"/>
        <end position="126"/>
    </location>
</feature>
<protein>
    <submittedName>
        <fullName evidence="2">CHASE3 domain-containing protein</fullName>
    </submittedName>
</protein>
<dbReference type="Pfam" id="PF05227">
    <property type="entry name" value="CHASE3"/>
    <property type="match status" value="1"/>
</dbReference>
<gene>
    <name evidence="2" type="ORF">MKP09_10225</name>
</gene>
<dbReference type="EMBL" id="JAKWBL010000001">
    <property type="protein sequence ID" value="MCH5598258.1"/>
    <property type="molecule type" value="Genomic_DNA"/>
</dbReference>
<evidence type="ECO:0000313" key="2">
    <source>
        <dbReference type="EMBL" id="MCH5598258.1"/>
    </source>
</evidence>
<evidence type="ECO:0000259" key="1">
    <source>
        <dbReference type="Pfam" id="PF05227"/>
    </source>
</evidence>
<keyword evidence="3" id="KW-1185">Reference proteome</keyword>
<comment type="caution">
    <text evidence="2">The sequence shown here is derived from an EMBL/GenBank/DDBJ whole genome shotgun (WGS) entry which is preliminary data.</text>
</comment>